<evidence type="ECO:0000256" key="4">
    <source>
        <dbReference type="ARBA" id="ARBA00023163"/>
    </source>
</evidence>
<dbReference type="EMBL" id="CP036267">
    <property type="protein sequence ID" value="QDT33919.1"/>
    <property type="molecule type" value="Genomic_DNA"/>
</dbReference>
<dbReference type="InterPro" id="IPR036388">
    <property type="entry name" value="WH-like_DNA-bd_sf"/>
</dbReference>
<accession>A0A517QQQ2</accession>
<evidence type="ECO:0000256" key="1">
    <source>
        <dbReference type="ARBA" id="ARBA00023015"/>
    </source>
</evidence>
<dbReference type="NCBIfam" id="TIGR02937">
    <property type="entry name" value="sigma70-ECF"/>
    <property type="match status" value="1"/>
</dbReference>
<dbReference type="PANTHER" id="PTHR43133">
    <property type="entry name" value="RNA POLYMERASE ECF-TYPE SIGMA FACTO"/>
    <property type="match status" value="1"/>
</dbReference>
<dbReference type="GO" id="GO:0006352">
    <property type="term" value="P:DNA-templated transcription initiation"/>
    <property type="evidence" value="ECO:0007669"/>
    <property type="project" value="InterPro"/>
</dbReference>
<dbReference type="InterPro" id="IPR013324">
    <property type="entry name" value="RNA_pol_sigma_r3/r4-like"/>
</dbReference>
<keyword evidence="3" id="KW-0238">DNA-binding</keyword>
<keyword evidence="2" id="KW-0731">Sigma factor</keyword>
<protein>
    <submittedName>
        <fullName evidence="6">RNA polymerase sigma factor</fullName>
    </submittedName>
</protein>
<evidence type="ECO:0000313" key="6">
    <source>
        <dbReference type="EMBL" id="QDT33919.1"/>
    </source>
</evidence>
<dbReference type="Proteomes" id="UP000315724">
    <property type="component" value="Chromosome"/>
</dbReference>
<dbReference type="InterPro" id="IPR014284">
    <property type="entry name" value="RNA_pol_sigma-70_dom"/>
</dbReference>
<feature type="domain" description="RNA polymerase sigma factor 70 region 4 type 2" evidence="5">
    <location>
        <begin position="89"/>
        <end position="136"/>
    </location>
</feature>
<dbReference type="GO" id="GO:0016987">
    <property type="term" value="F:sigma factor activity"/>
    <property type="evidence" value="ECO:0007669"/>
    <property type="project" value="UniProtKB-KW"/>
</dbReference>
<proteinExistence type="predicted"/>
<keyword evidence="4" id="KW-0804">Transcription</keyword>
<organism evidence="6 7">
    <name type="scientific">Thalassoglobus polymorphus</name>
    <dbReference type="NCBI Taxonomy" id="2527994"/>
    <lineage>
        <taxon>Bacteria</taxon>
        <taxon>Pseudomonadati</taxon>
        <taxon>Planctomycetota</taxon>
        <taxon>Planctomycetia</taxon>
        <taxon>Planctomycetales</taxon>
        <taxon>Planctomycetaceae</taxon>
        <taxon>Thalassoglobus</taxon>
    </lineage>
</organism>
<gene>
    <name evidence="6" type="ORF">Mal48_31750</name>
</gene>
<dbReference type="AlphaFoldDB" id="A0A517QQQ2"/>
<dbReference type="Gene3D" id="1.10.10.10">
    <property type="entry name" value="Winged helix-like DNA-binding domain superfamily/Winged helix DNA-binding domain"/>
    <property type="match status" value="1"/>
</dbReference>
<evidence type="ECO:0000313" key="7">
    <source>
        <dbReference type="Proteomes" id="UP000315724"/>
    </source>
</evidence>
<reference evidence="6 7" key="1">
    <citation type="submission" date="2019-02" db="EMBL/GenBank/DDBJ databases">
        <title>Deep-cultivation of Planctomycetes and their phenomic and genomic characterization uncovers novel biology.</title>
        <authorList>
            <person name="Wiegand S."/>
            <person name="Jogler M."/>
            <person name="Boedeker C."/>
            <person name="Pinto D."/>
            <person name="Vollmers J."/>
            <person name="Rivas-Marin E."/>
            <person name="Kohn T."/>
            <person name="Peeters S.H."/>
            <person name="Heuer A."/>
            <person name="Rast P."/>
            <person name="Oberbeckmann S."/>
            <person name="Bunk B."/>
            <person name="Jeske O."/>
            <person name="Meyerdierks A."/>
            <person name="Storesund J.E."/>
            <person name="Kallscheuer N."/>
            <person name="Luecker S."/>
            <person name="Lage O.M."/>
            <person name="Pohl T."/>
            <person name="Merkel B.J."/>
            <person name="Hornburger P."/>
            <person name="Mueller R.-W."/>
            <person name="Bruemmer F."/>
            <person name="Labrenz M."/>
            <person name="Spormann A.M."/>
            <person name="Op den Camp H."/>
            <person name="Overmann J."/>
            <person name="Amann R."/>
            <person name="Jetten M.S.M."/>
            <person name="Mascher T."/>
            <person name="Medema M.H."/>
            <person name="Devos D.P."/>
            <person name="Kaster A.-K."/>
            <person name="Ovreas L."/>
            <person name="Rohde M."/>
            <person name="Galperin M.Y."/>
            <person name="Jogler C."/>
        </authorList>
    </citation>
    <scope>NUCLEOTIDE SEQUENCE [LARGE SCALE GENOMIC DNA]</scope>
    <source>
        <strain evidence="6 7">Mal48</strain>
    </source>
</reference>
<keyword evidence="1" id="KW-0805">Transcription regulation</keyword>
<dbReference type="OrthoDB" id="3678480at2"/>
<evidence type="ECO:0000256" key="3">
    <source>
        <dbReference type="ARBA" id="ARBA00023125"/>
    </source>
</evidence>
<keyword evidence="7" id="KW-1185">Reference proteome</keyword>
<evidence type="ECO:0000256" key="2">
    <source>
        <dbReference type="ARBA" id="ARBA00023082"/>
    </source>
</evidence>
<sequence length="150" mass="17688">MGQHFRVRRWYDNEDARQDAFLEAFGQTGIENLESVITYRSKWRLIDAQRRHEREVDPVRRYDLWARRDRMQEMDPALHSARNETSSIISQVVTSLPLTQQRVVRLHYWADLSPQEIAKQLSITPQAVRQCLRRACQGLQANTLVRSLQG</sequence>
<evidence type="ECO:0000259" key="5">
    <source>
        <dbReference type="Pfam" id="PF08281"/>
    </source>
</evidence>
<dbReference type="InterPro" id="IPR013249">
    <property type="entry name" value="RNA_pol_sigma70_r4_t2"/>
</dbReference>
<dbReference type="SUPFAM" id="SSF88659">
    <property type="entry name" value="Sigma3 and sigma4 domains of RNA polymerase sigma factors"/>
    <property type="match status" value="1"/>
</dbReference>
<dbReference type="KEGG" id="tpol:Mal48_31750"/>
<name>A0A517QQQ2_9PLAN</name>
<dbReference type="InterPro" id="IPR039425">
    <property type="entry name" value="RNA_pol_sigma-70-like"/>
</dbReference>
<dbReference type="PANTHER" id="PTHR43133:SF8">
    <property type="entry name" value="RNA POLYMERASE SIGMA FACTOR HI_1459-RELATED"/>
    <property type="match status" value="1"/>
</dbReference>
<dbReference type="RefSeq" id="WP_145200999.1">
    <property type="nucleotide sequence ID" value="NZ_CP036267.1"/>
</dbReference>
<dbReference type="Pfam" id="PF08281">
    <property type="entry name" value="Sigma70_r4_2"/>
    <property type="match status" value="1"/>
</dbReference>
<dbReference type="GO" id="GO:0003677">
    <property type="term" value="F:DNA binding"/>
    <property type="evidence" value="ECO:0007669"/>
    <property type="project" value="UniProtKB-KW"/>
</dbReference>